<gene>
    <name evidence="1" type="ORF">THRCLA_02535</name>
</gene>
<organism evidence="1 2">
    <name type="scientific">Thraustotheca clavata</name>
    <dbReference type="NCBI Taxonomy" id="74557"/>
    <lineage>
        <taxon>Eukaryota</taxon>
        <taxon>Sar</taxon>
        <taxon>Stramenopiles</taxon>
        <taxon>Oomycota</taxon>
        <taxon>Saprolegniomycetes</taxon>
        <taxon>Saprolegniales</taxon>
        <taxon>Achlyaceae</taxon>
        <taxon>Thraustotheca</taxon>
    </lineage>
</organism>
<evidence type="ECO:0000313" key="2">
    <source>
        <dbReference type="Proteomes" id="UP000243217"/>
    </source>
</evidence>
<dbReference type="Proteomes" id="UP000243217">
    <property type="component" value="Unassembled WGS sequence"/>
</dbReference>
<keyword evidence="2" id="KW-1185">Reference proteome</keyword>
<name>A0A1W0A4U2_9STRA</name>
<accession>A0A1W0A4U2</accession>
<evidence type="ECO:0000313" key="1">
    <source>
        <dbReference type="EMBL" id="OQS05313.1"/>
    </source>
</evidence>
<proteinExistence type="predicted"/>
<comment type="caution">
    <text evidence="1">The sequence shown here is derived from an EMBL/GenBank/DDBJ whole genome shotgun (WGS) entry which is preliminary data.</text>
</comment>
<reference evidence="1 2" key="1">
    <citation type="journal article" date="2014" name="Genome Biol. Evol.">
        <title>The secreted proteins of Achlya hypogyna and Thraustotheca clavata identify the ancestral oomycete secretome and reveal gene acquisitions by horizontal gene transfer.</title>
        <authorList>
            <person name="Misner I."/>
            <person name="Blouin N."/>
            <person name="Leonard G."/>
            <person name="Richards T.A."/>
            <person name="Lane C.E."/>
        </authorList>
    </citation>
    <scope>NUCLEOTIDE SEQUENCE [LARGE SCALE GENOMIC DNA]</scope>
    <source>
        <strain evidence="1 2">ATCC 34112</strain>
    </source>
</reference>
<sequence>MSVISTLSWRTSRCTLPHGIQSKTMIAMDNLYSLTLVNTQINDWNLASSILPLNTFALYLENIPLERLSVAPMLPTFSTCFFVMYR</sequence>
<dbReference type="AlphaFoldDB" id="A0A1W0A4U2"/>
<dbReference type="EMBL" id="JNBS01000473">
    <property type="protein sequence ID" value="OQS05313.1"/>
    <property type="molecule type" value="Genomic_DNA"/>
</dbReference>
<protein>
    <submittedName>
        <fullName evidence="1">Uncharacterized protein</fullName>
    </submittedName>
</protein>